<evidence type="ECO:0000313" key="2">
    <source>
        <dbReference type="Proteomes" id="UP001160499"/>
    </source>
</evidence>
<organism evidence="1 2">
    <name type="scientific">Streptomyces pseudovenezuelae</name>
    <dbReference type="NCBI Taxonomy" id="67350"/>
    <lineage>
        <taxon>Bacteria</taxon>
        <taxon>Bacillati</taxon>
        <taxon>Actinomycetota</taxon>
        <taxon>Actinomycetes</taxon>
        <taxon>Kitasatosporales</taxon>
        <taxon>Streptomycetaceae</taxon>
        <taxon>Streptomyces</taxon>
        <taxon>Streptomyces aurantiacus group</taxon>
    </lineage>
</organism>
<comment type="caution">
    <text evidence="1">The sequence shown here is derived from an EMBL/GenBank/DDBJ whole genome shotgun (WGS) entry which is preliminary data.</text>
</comment>
<sequence>MSSLAALSLLSARSVRSARSGLSALGTRAGALRARAEDLDRRRRHRSTARALLGVDPEPESWLDVGTGHAHFPATAKELFPYTSFDGLDPTARVLAAREAERVEEAYVGDLTDPQLTRALRARYDVVTLLGPSTPDEELRAALTLLRPGGLLVLETPRPRSDALRTELESQGCTIVPPKPRRLLDRRFLDRFDRLRPTARLIARRVPSAP</sequence>
<name>A0ABT6LJL7_9ACTN</name>
<dbReference type="CDD" id="cd02440">
    <property type="entry name" value="AdoMet_MTases"/>
    <property type="match status" value="1"/>
</dbReference>
<evidence type="ECO:0000313" key="1">
    <source>
        <dbReference type="EMBL" id="MDH6216480.1"/>
    </source>
</evidence>
<dbReference type="GO" id="GO:0032259">
    <property type="term" value="P:methylation"/>
    <property type="evidence" value="ECO:0007669"/>
    <property type="project" value="UniProtKB-KW"/>
</dbReference>
<dbReference type="InterPro" id="IPR029063">
    <property type="entry name" value="SAM-dependent_MTases_sf"/>
</dbReference>
<dbReference type="GO" id="GO:0008168">
    <property type="term" value="F:methyltransferase activity"/>
    <property type="evidence" value="ECO:0007669"/>
    <property type="project" value="UniProtKB-KW"/>
</dbReference>
<reference evidence="1 2" key="1">
    <citation type="submission" date="2023-04" db="EMBL/GenBank/DDBJ databases">
        <title>Forest soil microbial communities from Buena Vista Peninsula, Colon Province, Panama.</title>
        <authorList>
            <person name="Bouskill N."/>
        </authorList>
    </citation>
    <scope>NUCLEOTIDE SEQUENCE [LARGE SCALE GENOMIC DNA]</scope>
    <source>
        <strain evidence="1 2">GGS1</strain>
    </source>
</reference>
<keyword evidence="2" id="KW-1185">Reference proteome</keyword>
<gene>
    <name evidence="1" type="ORF">M2283_003797</name>
</gene>
<dbReference type="EMBL" id="JARXVH010000005">
    <property type="protein sequence ID" value="MDH6216480.1"/>
    <property type="molecule type" value="Genomic_DNA"/>
</dbReference>
<accession>A0ABT6LJL7</accession>
<dbReference type="SUPFAM" id="SSF53335">
    <property type="entry name" value="S-adenosyl-L-methionine-dependent methyltransferases"/>
    <property type="match status" value="1"/>
</dbReference>
<keyword evidence="1" id="KW-0489">Methyltransferase</keyword>
<dbReference type="Gene3D" id="3.40.50.150">
    <property type="entry name" value="Vaccinia Virus protein VP39"/>
    <property type="match status" value="1"/>
</dbReference>
<proteinExistence type="predicted"/>
<protein>
    <submittedName>
        <fullName evidence="1">SAM-dependent methyltransferase</fullName>
    </submittedName>
</protein>
<keyword evidence="1" id="KW-0808">Transferase</keyword>
<dbReference type="Pfam" id="PF13489">
    <property type="entry name" value="Methyltransf_23"/>
    <property type="match status" value="1"/>
</dbReference>
<dbReference type="Proteomes" id="UP001160499">
    <property type="component" value="Unassembled WGS sequence"/>
</dbReference>
<dbReference type="RefSeq" id="WP_280877429.1">
    <property type="nucleotide sequence ID" value="NZ_JARXVH010000005.1"/>
</dbReference>